<dbReference type="EMBL" id="AFFL01000004">
    <property type="protein sequence ID" value="EGJ38045.1"/>
    <property type="molecule type" value="Genomic_DNA"/>
</dbReference>
<dbReference type="AlphaFoldDB" id="F3UD07"/>
<dbReference type="HOGENOM" id="CLU_3277514_0_0_9"/>
<name>F3UD07_STRSA</name>
<dbReference type="Proteomes" id="UP000004171">
    <property type="component" value="Unassembled WGS sequence"/>
</dbReference>
<protein>
    <submittedName>
        <fullName evidence="1">Uncharacterized protein</fullName>
    </submittedName>
</protein>
<evidence type="ECO:0000313" key="2">
    <source>
        <dbReference type="Proteomes" id="UP000004171"/>
    </source>
</evidence>
<accession>F3UD07</accession>
<gene>
    <name evidence="1" type="ORF">HMPREF9393_1827</name>
</gene>
<proteinExistence type="predicted"/>
<comment type="caution">
    <text evidence="1">The sequence shown here is derived from an EMBL/GenBank/DDBJ whole genome shotgun (WGS) entry which is preliminary data.</text>
</comment>
<organism evidence="1 2">
    <name type="scientific">Streptococcus sanguinis SK1056</name>
    <dbReference type="NCBI Taxonomy" id="888820"/>
    <lineage>
        <taxon>Bacteria</taxon>
        <taxon>Bacillati</taxon>
        <taxon>Bacillota</taxon>
        <taxon>Bacilli</taxon>
        <taxon>Lactobacillales</taxon>
        <taxon>Streptococcaceae</taxon>
        <taxon>Streptococcus</taxon>
    </lineage>
</organism>
<sequence>MWGWIKHKNEPGQKVQAFSKLEKIDDAVVDWSLPSLFKLQR</sequence>
<reference evidence="1 2" key="1">
    <citation type="submission" date="2011-03" db="EMBL/GenBank/DDBJ databases">
        <authorList>
            <person name="Muzny D."/>
            <person name="Qin X."/>
            <person name="Deng J."/>
            <person name="Jiang H."/>
            <person name="Liu Y."/>
            <person name="Qu J."/>
            <person name="Song X.-Z."/>
            <person name="Zhang L."/>
            <person name="Thornton R."/>
            <person name="Coyle M."/>
            <person name="Francisco L."/>
            <person name="Jackson L."/>
            <person name="Javaid M."/>
            <person name="Korchina V."/>
            <person name="Kovar C."/>
            <person name="Mata R."/>
            <person name="Mathew T."/>
            <person name="Ngo R."/>
            <person name="Nguyen L."/>
            <person name="Nguyen N."/>
            <person name="Okwuonu G."/>
            <person name="Ongeri F."/>
            <person name="Pham C."/>
            <person name="Simmons D."/>
            <person name="Wilczek-Boney K."/>
            <person name="Hale W."/>
            <person name="Jakkamsetti A."/>
            <person name="Pham P."/>
            <person name="Ruth R."/>
            <person name="San Lucas F."/>
            <person name="Warren J."/>
            <person name="Zhang J."/>
            <person name="Zhao Z."/>
            <person name="Zhou C."/>
            <person name="Zhu D."/>
            <person name="Lee S."/>
            <person name="Bess C."/>
            <person name="Blankenburg K."/>
            <person name="Forbes L."/>
            <person name="Fu Q."/>
            <person name="Gubbala S."/>
            <person name="Hirani K."/>
            <person name="Jayaseelan J.C."/>
            <person name="Lara F."/>
            <person name="Munidasa M."/>
            <person name="Palculict T."/>
            <person name="Patil S."/>
            <person name="Pu L.-L."/>
            <person name="Saada N."/>
            <person name="Tang L."/>
            <person name="Weissenberger G."/>
            <person name="Zhu Y."/>
            <person name="Hemphill L."/>
            <person name="Shang Y."/>
            <person name="Youmans B."/>
            <person name="Ayvaz T."/>
            <person name="Ross M."/>
            <person name="Santibanez J."/>
            <person name="Aqrawi P."/>
            <person name="Gross S."/>
            <person name="Joshi V."/>
            <person name="Fowler G."/>
            <person name="Nazareth L."/>
            <person name="Reid J."/>
            <person name="Worley K."/>
            <person name="Petrosino J."/>
            <person name="Highlander S."/>
            <person name="Gibbs R."/>
        </authorList>
    </citation>
    <scope>NUCLEOTIDE SEQUENCE [LARGE SCALE GENOMIC DNA]</scope>
    <source>
        <strain evidence="1 2">SK1056</strain>
    </source>
</reference>
<evidence type="ECO:0000313" key="1">
    <source>
        <dbReference type="EMBL" id="EGJ38045.1"/>
    </source>
</evidence>